<organism evidence="1 2">
    <name type="scientific">Mycena rosella</name>
    <name type="common">Pink bonnet</name>
    <name type="synonym">Agaricus rosellus</name>
    <dbReference type="NCBI Taxonomy" id="1033263"/>
    <lineage>
        <taxon>Eukaryota</taxon>
        <taxon>Fungi</taxon>
        <taxon>Dikarya</taxon>
        <taxon>Basidiomycota</taxon>
        <taxon>Agaricomycotina</taxon>
        <taxon>Agaricomycetes</taxon>
        <taxon>Agaricomycetidae</taxon>
        <taxon>Agaricales</taxon>
        <taxon>Marasmiineae</taxon>
        <taxon>Mycenaceae</taxon>
        <taxon>Mycena</taxon>
    </lineage>
</organism>
<comment type="caution">
    <text evidence="1">The sequence shown here is derived from an EMBL/GenBank/DDBJ whole genome shotgun (WGS) entry which is preliminary data.</text>
</comment>
<proteinExistence type="predicted"/>
<dbReference type="Proteomes" id="UP001221757">
    <property type="component" value="Unassembled WGS sequence"/>
</dbReference>
<evidence type="ECO:0000313" key="1">
    <source>
        <dbReference type="EMBL" id="KAJ7672012.1"/>
    </source>
</evidence>
<dbReference type="EMBL" id="JARKIE010000169">
    <property type="protein sequence ID" value="KAJ7672012.1"/>
    <property type="molecule type" value="Genomic_DNA"/>
</dbReference>
<gene>
    <name evidence="1" type="ORF">B0H17DRAFT_1141300</name>
</gene>
<sequence>MRKDKRDKPNSTTHAFNARIMFRSNNTQAYMDANFSDEHHVFAMREHRKFDASGVVKQKKAALREHITKTVNARREKQKVLNDKRTKILNDAAKVVIETTKSELEKFTKAELEAQLAAHRLLDGLDGAPKLIPAKSNMKNNTQRLEHLLLAVERYLKDTA</sequence>
<dbReference type="AlphaFoldDB" id="A0AAD7CZY3"/>
<name>A0AAD7CZY3_MYCRO</name>
<protein>
    <submittedName>
        <fullName evidence="1">Uncharacterized protein</fullName>
    </submittedName>
</protein>
<keyword evidence="2" id="KW-1185">Reference proteome</keyword>
<reference evidence="1" key="1">
    <citation type="submission" date="2023-03" db="EMBL/GenBank/DDBJ databases">
        <title>Massive genome expansion in bonnet fungi (Mycena s.s.) driven by repeated elements and novel gene families across ecological guilds.</title>
        <authorList>
            <consortium name="Lawrence Berkeley National Laboratory"/>
            <person name="Harder C.B."/>
            <person name="Miyauchi S."/>
            <person name="Viragh M."/>
            <person name="Kuo A."/>
            <person name="Thoen E."/>
            <person name="Andreopoulos B."/>
            <person name="Lu D."/>
            <person name="Skrede I."/>
            <person name="Drula E."/>
            <person name="Henrissat B."/>
            <person name="Morin E."/>
            <person name="Kohler A."/>
            <person name="Barry K."/>
            <person name="LaButti K."/>
            <person name="Morin E."/>
            <person name="Salamov A."/>
            <person name="Lipzen A."/>
            <person name="Mereny Z."/>
            <person name="Hegedus B."/>
            <person name="Baldrian P."/>
            <person name="Stursova M."/>
            <person name="Weitz H."/>
            <person name="Taylor A."/>
            <person name="Grigoriev I.V."/>
            <person name="Nagy L.G."/>
            <person name="Martin F."/>
            <person name="Kauserud H."/>
        </authorList>
    </citation>
    <scope>NUCLEOTIDE SEQUENCE</scope>
    <source>
        <strain evidence="1">CBHHK067</strain>
    </source>
</reference>
<accession>A0AAD7CZY3</accession>
<evidence type="ECO:0000313" key="2">
    <source>
        <dbReference type="Proteomes" id="UP001221757"/>
    </source>
</evidence>